<feature type="region of interest" description="Disordered" evidence="3">
    <location>
        <begin position="1"/>
        <end position="22"/>
    </location>
</feature>
<dbReference type="Pfam" id="PF17920">
    <property type="entry name" value="TetR_C_16"/>
    <property type="match status" value="1"/>
</dbReference>
<dbReference type="SUPFAM" id="SSF46689">
    <property type="entry name" value="Homeodomain-like"/>
    <property type="match status" value="1"/>
</dbReference>
<dbReference type="EMBL" id="BONG01000011">
    <property type="protein sequence ID" value="GIF88926.1"/>
    <property type="molecule type" value="Genomic_DNA"/>
</dbReference>
<gene>
    <name evidence="5" type="ORF">Cch02nite_23700</name>
</gene>
<dbReference type="PANTHER" id="PTHR30055:SF235">
    <property type="entry name" value="TRANSCRIPTIONAL REGULATORY PROTEIN"/>
    <property type="match status" value="1"/>
</dbReference>
<accession>A0A8J3JPV6</accession>
<sequence>MATSSPRTTGENPAGQRRRDAAGTRQLLLDAARRRFADNGYTGTTVRDIADEAGVNVALISRYFSSKEGLFEACLVGAVDELSHAVARDVTLERLPHVIAEQLAGTGLGSRPNQFLLLLRSSGDEQADQIRRNTVRSFAERLATAAGWRPDHPDGDRIMLRAQVALATGFGIVLLRSSTGLQPLSSAGPQDLLAPMQDLIDGLLRERGAR</sequence>
<evidence type="ECO:0000313" key="6">
    <source>
        <dbReference type="Proteomes" id="UP000619293"/>
    </source>
</evidence>
<dbReference type="SUPFAM" id="SSF48498">
    <property type="entry name" value="Tetracyclin repressor-like, C-terminal domain"/>
    <property type="match status" value="1"/>
</dbReference>
<dbReference type="Gene3D" id="1.10.357.10">
    <property type="entry name" value="Tetracycline Repressor, domain 2"/>
    <property type="match status" value="1"/>
</dbReference>
<evidence type="ECO:0000256" key="1">
    <source>
        <dbReference type="ARBA" id="ARBA00023125"/>
    </source>
</evidence>
<dbReference type="AlphaFoldDB" id="A0A8J3JPV6"/>
<dbReference type="PANTHER" id="PTHR30055">
    <property type="entry name" value="HTH-TYPE TRANSCRIPTIONAL REGULATOR RUTR"/>
    <property type="match status" value="1"/>
</dbReference>
<feature type="domain" description="HTH tetR-type" evidence="4">
    <location>
        <begin position="22"/>
        <end position="82"/>
    </location>
</feature>
<dbReference type="InterPro" id="IPR023772">
    <property type="entry name" value="DNA-bd_HTH_TetR-type_CS"/>
</dbReference>
<protein>
    <submittedName>
        <fullName evidence="5">TetR family transcriptional regulator</fullName>
    </submittedName>
</protein>
<name>A0A8J3JPV6_9ACTN</name>
<dbReference type="InterPro" id="IPR050109">
    <property type="entry name" value="HTH-type_TetR-like_transc_reg"/>
</dbReference>
<dbReference type="PROSITE" id="PS50977">
    <property type="entry name" value="HTH_TETR_2"/>
    <property type="match status" value="1"/>
</dbReference>
<feature type="compositionally biased region" description="Polar residues" evidence="3">
    <location>
        <begin position="1"/>
        <end position="11"/>
    </location>
</feature>
<dbReference type="Pfam" id="PF00440">
    <property type="entry name" value="TetR_N"/>
    <property type="match status" value="1"/>
</dbReference>
<dbReference type="RefSeq" id="WP_191838168.1">
    <property type="nucleotide sequence ID" value="NZ_BAAALB010000003.1"/>
</dbReference>
<evidence type="ECO:0000256" key="3">
    <source>
        <dbReference type="SAM" id="MobiDB-lite"/>
    </source>
</evidence>
<evidence type="ECO:0000259" key="4">
    <source>
        <dbReference type="PROSITE" id="PS50977"/>
    </source>
</evidence>
<comment type="caution">
    <text evidence="5">The sequence shown here is derived from an EMBL/GenBank/DDBJ whole genome shotgun (WGS) entry which is preliminary data.</text>
</comment>
<dbReference type="InterPro" id="IPR009057">
    <property type="entry name" value="Homeodomain-like_sf"/>
</dbReference>
<dbReference type="InterPro" id="IPR041678">
    <property type="entry name" value="TetR_C_16"/>
</dbReference>
<dbReference type="GO" id="GO:0003700">
    <property type="term" value="F:DNA-binding transcription factor activity"/>
    <property type="evidence" value="ECO:0007669"/>
    <property type="project" value="TreeGrafter"/>
</dbReference>
<dbReference type="PROSITE" id="PS01081">
    <property type="entry name" value="HTH_TETR_1"/>
    <property type="match status" value="1"/>
</dbReference>
<dbReference type="InterPro" id="IPR001647">
    <property type="entry name" value="HTH_TetR"/>
</dbReference>
<keyword evidence="6" id="KW-1185">Reference proteome</keyword>
<feature type="DNA-binding region" description="H-T-H motif" evidence="2">
    <location>
        <begin position="45"/>
        <end position="64"/>
    </location>
</feature>
<evidence type="ECO:0000313" key="5">
    <source>
        <dbReference type="EMBL" id="GIF88926.1"/>
    </source>
</evidence>
<keyword evidence="1 2" id="KW-0238">DNA-binding</keyword>
<dbReference type="InterPro" id="IPR036271">
    <property type="entry name" value="Tet_transcr_reg_TetR-rel_C_sf"/>
</dbReference>
<dbReference type="Proteomes" id="UP000619293">
    <property type="component" value="Unassembled WGS sequence"/>
</dbReference>
<organism evidence="5 6">
    <name type="scientific">Catellatospora chokoriensis</name>
    <dbReference type="NCBI Taxonomy" id="310353"/>
    <lineage>
        <taxon>Bacteria</taxon>
        <taxon>Bacillati</taxon>
        <taxon>Actinomycetota</taxon>
        <taxon>Actinomycetes</taxon>
        <taxon>Micromonosporales</taxon>
        <taxon>Micromonosporaceae</taxon>
        <taxon>Catellatospora</taxon>
    </lineage>
</organism>
<dbReference type="GO" id="GO:0000976">
    <property type="term" value="F:transcription cis-regulatory region binding"/>
    <property type="evidence" value="ECO:0007669"/>
    <property type="project" value="TreeGrafter"/>
</dbReference>
<proteinExistence type="predicted"/>
<dbReference type="PRINTS" id="PR00455">
    <property type="entry name" value="HTHTETR"/>
</dbReference>
<evidence type="ECO:0000256" key="2">
    <source>
        <dbReference type="PROSITE-ProRule" id="PRU00335"/>
    </source>
</evidence>
<reference evidence="5 6" key="1">
    <citation type="submission" date="2021-01" db="EMBL/GenBank/DDBJ databases">
        <title>Whole genome shotgun sequence of Catellatospora chokoriensis NBRC 107358.</title>
        <authorList>
            <person name="Komaki H."/>
            <person name="Tamura T."/>
        </authorList>
    </citation>
    <scope>NUCLEOTIDE SEQUENCE [LARGE SCALE GENOMIC DNA]</scope>
    <source>
        <strain evidence="5 6">NBRC 107358</strain>
    </source>
</reference>